<reference evidence="1" key="1">
    <citation type="submission" date="2014-12" db="EMBL/GenBank/DDBJ databases">
        <title>Insight into the proteome of Arion vulgaris.</title>
        <authorList>
            <person name="Aradska J."/>
            <person name="Bulat T."/>
            <person name="Smidak R."/>
            <person name="Sarate P."/>
            <person name="Gangsoo J."/>
            <person name="Sialana F."/>
            <person name="Bilban M."/>
            <person name="Lubec G."/>
        </authorList>
    </citation>
    <scope>NUCLEOTIDE SEQUENCE</scope>
    <source>
        <tissue evidence="1">Skin</tissue>
    </source>
</reference>
<evidence type="ECO:0000313" key="1">
    <source>
        <dbReference type="EMBL" id="CEK80729.1"/>
    </source>
</evidence>
<name>A0A0B7AIB2_9EUPU</name>
<proteinExistence type="predicted"/>
<dbReference type="AlphaFoldDB" id="A0A0B7AIB2"/>
<protein>
    <submittedName>
        <fullName evidence="1">Uncharacterized protein</fullName>
    </submittedName>
</protein>
<dbReference type="EMBL" id="HACG01033864">
    <property type="protein sequence ID" value="CEK80729.1"/>
    <property type="molecule type" value="Transcribed_RNA"/>
</dbReference>
<organism evidence="1">
    <name type="scientific">Arion vulgaris</name>
    <dbReference type="NCBI Taxonomy" id="1028688"/>
    <lineage>
        <taxon>Eukaryota</taxon>
        <taxon>Metazoa</taxon>
        <taxon>Spiralia</taxon>
        <taxon>Lophotrochozoa</taxon>
        <taxon>Mollusca</taxon>
        <taxon>Gastropoda</taxon>
        <taxon>Heterobranchia</taxon>
        <taxon>Euthyneura</taxon>
        <taxon>Panpulmonata</taxon>
        <taxon>Eupulmonata</taxon>
        <taxon>Stylommatophora</taxon>
        <taxon>Helicina</taxon>
        <taxon>Arionoidea</taxon>
        <taxon>Arionidae</taxon>
        <taxon>Arion</taxon>
    </lineage>
</organism>
<gene>
    <name evidence="1" type="primary">ORF122399</name>
</gene>
<sequence length="141" mass="16434">MEIPEHYFPVRVCPHIGEDERHRFMFADCGSYENVNLKVNDTDESITFLPQRGQESVKNLARNIPSIPLFTAPLKDDDWKEWDHILGMENYNEVHNGVKYLATMLGHKRAAIKMQLWQMSRRDFVVGVKSLKTFITKKAVI</sequence>
<accession>A0A0B7AIB2</accession>